<feature type="domain" description="ArsA/GET3 Anion-transporting ATPase-like" evidence="4">
    <location>
        <begin position="12"/>
        <end position="294"/>
    </location>
</feature>
<reference evidence="6 8" key="2">
    <citation type="submission" date="2018-08" db="EMBL/GenBank/DDBJ databases">
        <title>Genomic Encyclopedia of Archaeal and Bacterial Type Strains, Phase II (KMG-II): from individual species to whole genera.</title>
        <authorList>
            <person name="Goeker M."/>
        </authorList>
    </citation>
    <scope>NUCLEOTIDE SEQUENCE [LARGE SCALE GENOMIC DNA]</scope>
    <source>
        <strain evidence="6 8">DSM 2261</strain>
    </source>
</reference>
<protein>
    <recommendedName>
        <fullName evidence="2">arsenite-transporting ATPase</fullName>
        <ecNumber evidence="2">7.3.2.7</ecNumber>
    </recommendedName>
</protein>
<dbReference type="KEGG" id="age:AA314_08328"/>
<keyword evidence="6" id="KW-0547">Nucleotide-binding</keyword>
<reference evidence="5 7" key="1">
    <citation type="submission" date="2015-05" db="EMBL/GenBank/DDBJ databases">
        <title>Genome assembly of Archangium gephyra DSM 2261.</title>
        <authorList>
            <person name="Sharma G."/>
            <person name="Subramanian S."/>
        </authorList>
    </citation>
    <scope>NUCLEOTIDE SEQUENCE [LARGE SCALE GENOMIC DNA]</scope>
    <source>
        <strain evidence="5 7">DSM 2261</strain>
    </source>
</reference>
<dbReference type="EC" id="7.3.2.7" evidence="2"/>
<keyword evidence="6" id="KW-0067">ATP-binding</keyword>
<evidence type="ECO:0000313" key="8">
    <source>
        <dbReference type="Proteomes" id="UP000256345"/>
    </source>
</evidence>
<dbReference type="AlphaFoldDB" id="A0AAC8THU1"/>
<gene>
    <name evidence="5" type="ORF">AA314_08328</name>
    <name evidence="6" type="ORF">ATI61_105321</name>
</gene>
<proteinExistence type="predicted"/>
<dbReference type="Proteomes" id="UP000035579">
    <property type="component" value="Chromosome"/>
</dbReference>
<evidence type="ECO:0000256" key="3">
    <source>
        <dbReference type="SAM" id="MobiDB-lite"/>
    </source>
</evidence>
<evidence type="ECO:0000256" key="2">
    <source>
        <dbReference type="ARBA" id="ARBA00066752"/>
    </source>
</evidence>
<evidence type="ECO:0000313" key="6">
    <source>
        <dbReference type="EMBL" id="REG31994.1"/>
    </source>
</evidence>
<accession>A0AAC8THU1</accession>
<dbReference type="InterPro" id="IPR027417">
    <property type="entry name" value="P-loop_NTPase"/>
</dbReference>
<name>A0AAC8THU1_9BACT</name>
<feature type="region of interest" description="Disordered" evidence="3">
    <location>
        <begin position="368"/>
        <end position="390"/>
    </location>
</feature>
<comment type="catalytic activity">
    <reaction evidence="1">
        <text>arsenite(in) + ATP + H2O = arsenite(out) + ADP + phosphate + H(+)</text>
        <dbReference type="Rhea" id="RHEA:11348"/>
        <dbReference type="ChEBI" id="CHEBI:15377"/>
        <dbReference type="ChEBI" id="CHEBI:15378"/>
        <dbReference type="ChEBI" id="CHEBI:29242"/>
        <dbReference type="ChEBI" id="CHEBI:30616"/>
        <dbReference type="ChEBI" id="CHEBI:43474"/>
        <dbReference type="ChEBI" id="CHEBI:456216"/>
        <dbReference type="EC" id="7.3.2.7"/>
    </reaction>
</comment>
<dbReference type="PANTHER" id="PTHR10803:SF26">
    <property type="entry name" value="ANION TRANSPORTER ATPASE-RELATED"/>
    <property type="match status" value="1"/>
</dbReference>
<dbReference type="EMBL" id="QUMU01000005">
    <property type="protein sequence ID" value="REG31994.1"/>
    <property type="molecule type" value="Genomic_DNA"/>
</dbReference>
<sequence length="390" mass="42712">MNALSEALKTKRVLVCVGSGGVGKTTISATLALRSAVDGRTSLVCTIDPAKRLANSLGLNALGNVEAEVPASALEPLGVKPRGRLHAMMLDMKQTWDDLILKYAPPDKREKILSNRFYQSLSSALAGSQEYIAMEKLWELRTKRDYELIVLDTPPTAHALDFLEAPNRVLDFLDNEAAKWLLTPALAAGRIGLSLFSLGSSYAAKTISKFTGTETLQELAAFMMAIAPMNESFRERARGVRELLEAKQTGFVLVTSPGRERLDEVMHFHRLLKQNEMDVVAVVVNRVHPMPGAQLWEEMRSLIPARRAKMEQTLRELTLLAEQDARGIAELQAAVGNTPLIQVPRFELDVHDIGALWRTGRYLIGEEVIPGPTSPLPSGEGRGEGSSPPG</sequence>
<dbReference type="PANTHER" id="PTHR10803">
    <property type="entry name" value="ARSENICAL PUMP-DRIVING ATPASE ARSENITE-TRANSLOCATING ATPASE"/>
    <property type="match status" value="1"/>
</dbReference>
<evidence type="ECO:0000313" key="5">
    <source>
        <dbReference type="EMBL" id="AKJ06702.1"/>
    </source>
</evidence>
<dbReference type="GO" id="GO:0016887">
    <property type="term" value="F:ATP hydrolysis activity"/>
    <property type="evidence" value="ECO:0007669"/>
    <property type="project" value="InterPro"/>
</dbReference>
<organism evidence="5 7">
    <name type="scientific">Archangium gephyra</name>
    <dbReference type="NCBI Taxonomy" id="48"/>
    <lineage>
        <taxon>Bacteria</taxon>
        <taxon>Pseudomonadati</taxon>
        <taxon>Myxococcota</taxon>
        <taxon>Myxococcia</taxon>
        <taxon>Myxococcales</taxon>
        <taxon>Cystobacterineae</taxon>
        <taxon>Archangiaceae</taxon>
        <taxon>Archangium</taxon>
    </lineage>
</organism>
<dbReference type="Gene3D" id="3.40.50.300">
    <property type="entry name" value="P-loop containing nucleotide triphosphate hydrolases"/>
    <property type="match status" value="1"/>
</dbReference>
<dbReference type="SUPFAM" id="SSF52540">
    <property type="entry name" value="P-loop containing nucleoside triphosphate hydrolases"/>
    <property type="match status" value="1"/>
</dbReference>
<dbReference type="InterPro" id="IPR016300">
    <property type="entry name" value="ATPase_ArsA/GET3"/>
</dbReference>
<evidence type="ECO:0000259" key="4">
    <source>
        <dbReference type="Pfam" id="PF02374"/>
    </source>
</evidence>
<dbReference type="CDD" id="cd02035">
    <property type="entry name" value="ArsA"/>
    <property type="match status" value="1"/>
</dbReference>
<keyword evidence="8" id="KW-1185">Reference proteome</keyword>
<dbReference type="GO" id="GO:0005524">
    <property type="term" value="F:ATP binding"/>
    <property type="evidence" value="ECO:0007669"/>
    <property type="project" value="UniProtKB-KW"/>
</dbReference>
<evidence type="ECO:0000256" key="1">
    <source>
        <dbReference type="ARBA" id="ARBA00052296"/>
    </source>
</evidence>
<dbReference type="GO" id="GO:0015446">
    <property type="term" value="F:ATPase-coupled arsenite transmembrane transporter activity"/>
    <property type="evidence" value="ECO:0007669"/>
    <property type="project" value="UniProtKB-EC"/>
</dbReference>
<dbReference type="RefSeq" id="WP_047859924.1">
    <property type="nucleotide sequence ID" value="NZ_CP011509.1"/>
</dbReference>
<dbReference type="InterPro" id="IPR025723">
    <property type="entry name" value="ArsA/GET3_ATPase-like"/>
</dbReference>
<dbReference type="Pfam" id="PF02374">
    <property type="entry name" value="ArsA_ATPase"/>
    <property type="match status" value="1"/>
</dbReference>
<evidence type="ECO:0000313" key="7">
    <source>
        <dbReference type="Proteomes" id="UP000035579"/>
    </source>
</evidence>
<dbReference type="Proteomes" id="UP000256345">
    <property type="component" value="Unassembled WGS sequence"/>
</dbReference>
<dbReference type="EMBL" id="CP011509">
    <property type="protein sequence ID" value="AKJ06702.1"/>
    <property type="molecule type" value="Genomic_DNA"/>
</dbReference>